<dbReference type="InterPro" id="IPR036291">
    <property type="entry name" value="NAD(P)-bd_dom_sf"/>
</dbReference>
<dbReference type="InterPro" id="IPR051203">
    <property type="entry name" value="Polysaccharide_Synthase-Rel"/>
</dbReference>
<protein>
    <submittedName>
        <fullName evidence="3">Nucleoside-diphosphate sugar epimerase/dehydratase</fullName>
    </submittedName>
</protein>
<dbReference type="InterPro" id="IPR003869">
    <property type="entry name" value="Polysac_CapD-like"/>
</dbReference>
<name>A0AAW9MSX8_9FIRM</name>
<dbReference type="PANTHER" id="PTHR43318:SF1">
    <property type="entry name" value="POLYSACCHARIDE BIOSYNTHESIS PROTEIN EPSC-RELATED"/>
    <property type="match status" value="1"/>
</dbReference>
<proteinExistence type="inferred from homology"/>
<dbReference type="RefSeq" id="WP_324619257.1">
    <property type="nucleotide sequence ID" value="NZ_JAYKOT010000003.1"/>
</dbReference>
<keyword evidence="4" id="KW-1185">Reference proteome</keyword>
<gene>
    <name evidence="3" type="ORF">VLK81_03565</name>
</gene>
<evidence type="ECO:0000313" key="4">
    <source>
        <dbReference type="Proteomes" id="UP001357733"/>
    </source>
</evidence>
<dbReference type="CDD" id="cd05237">
    <property type="entry name" value="UDP_invert_4-6DH_SDR_e"/>
    <property type="match status" value="1"/>
</dbReference>
<dbReference type="Pfam" id="PF02719">
    <property type="entry name" value="Polysacc_synt_2"/>
    <property type="match status" value="1"/>
</dbReference>
<accession>A0AAW9MSX8</accession>
<organism evidence="3 4">
    <name type="scientific">Citroniella saccharovorans</name>
    <dbReference type="NCBI Taxonomy" id="2053367"/>
    <lineage>
        <taxon>Bacteria</taxon>
        <taxon>Bacillati</taxon>
        <taxon>Bacillota</taxon>
        <taxon>Tissierellia</taxon>
        <taxon>Tissierellales</taxon>
        <taxon>Peptoniphilaceae</taxon>
        <taxon>Citroniella</taxon>
    </lineage>
</organism>
<sequence length="407" mass="45945">MQCLRLAKKDQKSILEICSKTGAKVRLVPGIYEMIDGKINLKDIREIQIDDLLGREEIKLNLSELQNLIENKVILVTGGGGSIGSELARQIAKHNPKTLILLDIYENTTYDIQNELKRQYKDLDLVVLIESIRDRKRLDQVFAKYKPNVIFHAAAHKHVPLMEDSPHSAVKNNVFGTLNTVLEADHHGVEKFVLISTDKAVNPTNVMGCTKRICEMIVQSFNKISKTDYVAVRFGNVLGSNGSVIPLFLKQINEGGPVTLTDKNIIRYFMSIPEAAQLVLQAGAIGKGGEVFVLDMGEPVKILDLAEKLIRLHGLKPYEDIDIKVIGLRPGEKLYEELLLDLSKVDKTSHDRIYVEKPSAIDFFELEKKLLPLKKVLEDDSREEIVEELEKIVPTFKNYIPDKKNKK</sequence>
<comment type="caution">
    <text evidence="3">The sequence shown here is derived from an EMBL/GenBank/DDBJ whole genome shotgun (WGS) entry which is preliminary data.</text>
</comment>
<feature type="domain" description="Polysaccharide biosynthesis protein CapD-like" evidence="2">
    <location>
        <begin position="74"/>
        <end position="357"/>
    </location>
</feature>
<dbReference type="EMBL" id="JAYKOT010000003">
    <property type="protein sequence ID" value="MEB3429106.1"/>
    <property type="molecule type" value="Genomic_DNA"/>
</dbReference>
<dbReference type="Gene3D" id="3.40.50.720">
    <property type="entry name" value="NAD(P)-binding Rossmann-like Domain"/>
    <property type="match status" value="2"/>
</dbReference>
<dbReference type="SUPFAM" id="SSF51735">
    <property type="entry name" value="NAD(P)-binding Rossmann-fold domains"/>
    <property type="match status" value="1"/>
</dbReference>
<dbReference type="Proteomes" id="UP001357733">
    <property type="component" value="Unassembled WGS sequence"/>
</dbReference>
<comment type="similarity">
    <text evidence="1">Belongs to the polysaccharide synthase family.</text>
</comment>
<dbReference type="AlphaFoldDB" id="A0AAW9MSX8"/>
<evidence type="ECO:0000313" key="3">
    <source>
        <dbReference type="EMBL" id="MEB3429106.1"/>
    </source>
</evidence>
<dbReference type="PANTHER" id="PTHR43318">
    <property type="entry name" value="UDP-N-ACETYLGLUCOSAMINE 4,6-DEHYDRATASE"/>
    <property type="match status" value="1"/>
</dbReference>
<reference evidence="3 4" key="1">
    <citation type="submission" date="2024-01" db="EMBL/GenBank/DDBJ databases">
        <title>Complete genome sequence of Citroniella saccharovorans strain M6.X9, isolated from human fecal sample.</title>
        <authorList>
            <person name="Cheng G."/>
            <person name="Westerholm M."/>
            <person name="Schnurer A."/>
        </authorList>
    </citation>
    <scope>NUCLEOTIDE SEQUENCE [LARGE SCALE GENOMIC DNA]</scope>
    <source>
        <strain evidence="3 4">DSM 29873</strain>
    </source>
</reference>
<evidence type="ECO:0000259" key="2">
    <source>
        <dbReference type="Pfam" id="PF02719"/>
    </source>
</evidence>
<evidence type="ECO:0000256" key="1">
    <source>
        <dbReference type="ARBA" id="ARBA00007430"/>
    </source>
</evidence>